<name>A0A370UD88_9GAMM</name>
<dbReference type="Proteomes" id="UP000254326">
    <property type="component" value="Unassembled WGS sequence"/>
</dbReference>
<evidence type="ECO:0000313" key="3">
    <source>
        <dbReference type="Proteomes" id="UP000254326"/>
    </source>
</evidence>
<dbReference type="RefSeq" id="WP_115466341.1">
    <property type="nucleotide sequence ID" value="NZ_QKRA01000001.1"/>
</dbReference>
<dbReference type="EMBL" id="QKRA01000001">
    <property type="protein sequence ID" value="RDL45753.1"/>
    <property type="molecule type" value="Genomic_DNA"/>
</dbReference>
<dbReference type="AlphaFoldDB" id="A0A370UD88"/>
<protein>
    <submittedName>
        <fullName evidence="2">Uncharacterized protein</fullName>
    </submittedName>
</protein>
<evidence type="ECO:0000313" key="2">
    <source>
        <dbReference type="EMBL" id="RDL45753.1"/>
    </source>
</evidence>
<accession>A0A370UD88</accession>
<reference evidence="2 3" key="1">
    <citation type="submission" date="2018-06" db="EMBL/GenBank/DDBJ databases">
        <title>Marinomonas sp. YLB-05 draft genome sequence.</title>
        <authorList>
            <person name="Yu L."/>
            <person name="Tang X."/>
        </authorList>
    </citation>
    <scope>NUCLEOTIDE SEQUENCE [LARGE SCALE GENOMIC DNA]</scope>
    <source>
        <strain evidence="2 3">YLB-05</strain>
    </source>
</reference>
<sequence>MFNFFSLHKADHADKQTEISYSSRPTDKDTQLANTGTNIEQRNQGYVPVITIHGNSELAMTLLSLYYLVTP</sequence>
<evidence type="ECO:0000256" key="1">
    <source>
        <dbReference type="SAM" id="MobiDB-lite"/>
    </source>
</evidence>
<organism evidence="2 3">
    <name type="scientific">Marinomonas piezotolerans</name>
    <dbReference type="NCBI Taxonomy" id="2213058"/>
    <lineage>
        <taxon>Bacteria</taxon>
        <taxon>Pseudomonadati</taxon>
        <taxon>Pseudomonadota</taxon>
        <taxon>Gammaproteobacteria</taxon>
        <taxon>Oceanospirillales</taxon>
        <taxon>Oceanospirillaceae</taxon>
        <taxon>Marinomonas</taxon>
    </lineage>
</organism>
<comment type="caution">
    <text evidence="2">The sequence shown here is derived from an EMBL/GenBank/DDBJ whole genome shotgun (WGS) entry which is preliminary data.</text>
</comment>
<proteinExistence type="predicted"/>
<feature type="region of interest" description="Disordered" evidence="1">
    <location>
        <begin position="16"/>
        <end position="37"/>
    </location>
</feature>
<keyword evidence="3" id="KW-1185">Reference proteome</keyword>
<gene>
    <name evidence="2" type="ORF">DN730_01515</name>
</gene>